<evidence type="ECO:0000313" key="3">
    <source>
        <dbReference type="Proteomes" id="UP000814385"/>
    </source>
</evidence>
<dbReference type="Proteomes" id="UP000814385">
    <property type="component" value="Unassembled WGS sequence"/>
</dbReference>
<keyword evidence="3" id="KW-1185">Reference proteome</keyword>
<accession>A0ABS9P8C9</accession>
<reference evidence="2 3" key="1">
    <citation type="submission" date="2020-05" db="EMBL/GenBank/DDBJ databases">
        <title>Comparative genomic analysis of denitrifying bacteria from Halomonas genus.</title>
        <authorList>
            <person name="Wang L."/>
            <person name="Shao Z."/>
        </authorList>
    </citation>
    <scope>NUCLEOTIDE SEQUENCE [LARGE SCALE GENOMIC DNA]</scope>
    <source>
        <strain evidence="2 3">A4</strain>
    </source>
</reference>
<dbReference type="InterPro" id="IPR002560">
    <property type="entry name" value="Transposase_DDE"/>
</dbReference>
<name>A0ABS9P8C9_9GAMM</name>
<comment type="caution">
    <text evidence="2">The sequence shown here is derived from an EMBL/GenBank/DDBJ whole genome shotgun (WGS) entry which is preliminary data.</text>
</comment>
<dbReference type="EMBL" id="JABFUC010000007">
    <property type="protein sequence ID" value="MCG6658039.1"/>
    <property type="molecule type" value="Genomic_DNA"/>
</dbReference>
<gene>
    <name evidence="2" type="ORF">HOP52_09760</name>
</gene>
<proteinExistence type="predicted"/>
<dbReference type="Pfam" id="PF01610">
    <property type="entry name" value="DDE_Tnp_ISL3"/>
    <property type="match status" value="1"/>
</dbReference>
<organism evidence="2 3">
    <name type="scientific">Billgrantia campisalis</name>
    <dbReference type="NCBI Taxonomy" id="74661"/>
    <lineage>
        <taxon>Bacteria</taxon>
        <taxon>Pseudomonadati</taxon>
        <taxon>Pseudomonadota</taxon>
        <taxon>Gammaproteobacteria</taxon>
        <taxon>Oceanospirillales</taxon>
        <taxon>Halomonadaceae</taxon>
        <taxon>Billgrantia</taxon>
    </lineage>
</organism>
<evidence type="ECO:0000259" key="1">
    <source>
        <dbReference type="Pfam" id="PF01610"/>
    </source>
</evidence>
<protein>
    <recommendedName>
        <fullName evidence="1">Transposase IS204/IS1001/IS1096/IS1165 DDE domain-containing protein</fullName>
    </recommendedName>
</protein>
<feature type="domain" description="Transposase IS204/IS1001/IS1096/IS1165 DDE" evidence="1">
    <location>
        <begin position="16"/>
        <end position="43"/>
    </location>
</feature>
<sequence>MFAVPGHDKDAIKALSAFLSGVAENLPNAEVTVDWFHIVQTFTNLPGGEASIPLLSFQREPNPVNRMRTVFRQTSTSSHREKCLM</sequence>
<evidence type="ECO:0000313" key="2">
    <source>
        <dbReference type="EMBL" id="MCG6658039.1"/>
    </source>
</evidence>